<accession>A0A3N4MBU7</accession>
<dbReference type="Pfam" id="PF19265">
    <property type="entry name" value="DUF5908"/>
    <property type="match status" value="1"/>
</dbReference>
<dbReference type="RefSeq" id="WP_120518543.1">
    <property type="nucleotide sequence ID" value="NZ_QXZY01000013.1"/>
</dbReference>
<dbReference type="Proteomes" id="UP000279089">
    <property type="component" value="Unassembled WGS sequence"/>
</dbReference>
<evidence type="ECO:0000313" key="2">
    <source>
        <dbReference type="EMBL" id="RPD38907.1"/>
    </source>
</evidence>
<reference evidence="3" key="1">
    <citation type="submission" date="2018-11" db="EMBL/GenBank/DDBJ databases">
        <title>Chitinophaga lutea sp.nov., isolate from arsenic contaminated soil.</title>
        <authorList>
            <person name="Zong Y."/>
        </authorList>
    </citation>
    <scope>NUCLEOTIDE SEQUENCE [LARGE SCALE GENOMIC DNA]</scope>
    <source>
        <strain evidence="3">YLT18</strain>
    </source>
</reference>
<sequence>MPIEIRELVIRARVEESPQSNGGGNGGSSPQRGMSAADMEKIVAMCAEEVMKALKQQKER</sequence>
<comment type="caution">
    <text evidence="2">The sequence shown here is derived from an EMBL/GenBank/DDBJ whole genome shotgun (WGS) entry which is preliminary data.</text>
</comment>
<evidence type="ECO:0000256" key="1">
    <source>
        <dbReference type="SAM" id="MobiDB-lite"/>
    </source>
</evidence>
<dbReference type="EMBL" id="RMBX01000013">
    <property type="protein sequence ID" value="RPD38907.1"/>
    <property type="molecule type" value="Genomic_DNA"/>
</dbReference>
<keyword evidence="3" id="KW-1185">Reference proteome</keyword>
<dbReference type="InterPro" id="IPR045459">
    <property type="entry name" value="DUF5908"/>
</dbReference>
<protein>
    <submittedName>
        <fullName evidence="2">Uncharacterized protein</fullName>
    </submittedName>
</protein>
<dbReference type="AlphaFoldDB" id="A0A3N4MBU7"/>
<evidence type="ECO:0000313" key="3">
    <source>
        <dbReference type="Proteomes" id="UP000279089"/>
    </source>
</evidence>
<feature type="region of interest" description="Disordered" evidence="1">
    <location>
        <begin position="13"/>
        <end position="36"/>
    </location>
</feature>
<name>A0A3N4MBU7_9BACT</name>
<proteinExistence type="predicted"/>
<gene>
    <name evidence="2" type="ORF">EG028_22420</name>
</gene>
<organism evidence="2 3">
    <name type="scientific">Chitinophaga barathri</name>
    <dbReference type="NCBI Taxonomy" id="1647451"/>
    <lineage>
        <taxon>Bacteria</taxon>
        <taxon>Pseudomonadati</taxon>
        <taxon>Bacteroidota</taxon>
        <taxon>Chitinophagia</taxon>
        <taxon>Chitinophagales</taxon>
        <taxon>Chitinophagaceae</taxon>
        <taxon>Chitinophaga</taxon>
    </lineage>
</organism>